<evidence type="ECO:0000259" key="10">
    <source>
        <dbReference type="PROSITE" id="PS50011"/>
    </source>
</evidence>
<dbReference type="PANTHER" id="PTHR17583:SF0">
    <property type="entry name" value="PHOSPHOINOSITIDE 3-KINASE REGULATORY SUBUNIT 4"/>
    <property type="match status" value="1"/>
</dbReference>
<evidence type="ECO:0000256" key="9">
    <source>
        <dbReference type="PROSITE-ProRule" id="PRU00103"/>
    </source>
</evidence>
<dbReference type="InterPro" id="IPR001680">
    <property type="entry name" value="WD40_rpt"/>
</dbReference>
<evidence type="ECO:0000256" key="8">
    <source>
        <dbReference type="ARBA" id="ARBA00022840"/>
    </source>
</evidence>
<evidence type="ECO:0000256" key="3">
    <source>
        <dbReference type="ARBA" id="ARBA00022574"/>
    </source>
</evidence>
<evidence type="ECO:0000256" key="4">
    <source>
        <dbReference type="ARBA" id="ARBA00022679"/>
    </source>
</evidence>
<dbReference type="STRING" id="45354.A0A1L0BA76"/>
<dbReference type="GO" id="GO:0045324">
    <property type="term" value="P:late endosome to vacuole transport"/>
    <property type="evidence" value="ECO:0007669"/>
    <property type="project" value="InterPro"/>
</dbReference>
<feature type="domain" description="Protein kinase" evidence="10">
    <location>
        <begin position="27"/>
        <end position="306"/>
    </location>
</feature>
<dbReference type="Gene3D" id="1.10.510.10">
    <property type="entry name" value="Transferase(Phosphotransferase) domain 1"/>
    <property type="match status" value="1"/>
</dbReference>
<sequence>MGANLSLLAPHAHTVALRSYVDVLPGYKFLDVINDSRFLKTIRVYDTNSGCLLVVKLFIKPPQVGITLNKVAEALSQESRLLAQYPNVLPWKRIIETDLAGYLVRQLGRTNIYDRISLRPFLAPIEKLWIVFQLLKTVELLHTHLHTVHGDIKTENILVTSANWVVLTDFSQHTKPVLLPDDNPSEFVFYFDSSDRRSCYVAPERFYLKKSPSKESTALTDSMDLFSLGCVIAELYMDGEPTFTLSDLYRYKRNDFQPNLGAISDLNMRQMVKDLLSIDPNERPLASQLLEKYRGSCFPDYFYDYLYDFMYEMNSTENFTVPDDNVDNCSPSDLRIDRIYETFSKASRSFGYTFEKHKQSEFGPKFPALRLGLKGIPENYVIQSSSELRGTYPEDNGALIVLDLICTLLASTKRPESRVKAIELILAYSERISDSEKLDRLLPYLCSLIDDFLDESSAQVEEPSIHNTNFATDSKYSTRVASTSLLAITSLLATCSSINAINALTFPEYLNPRFKNIAFLNCPNYDEATYIKSTLATCLPYLARISEKFAAFARAYDDDTGKQINGDNGELGSYEIPRSRTEIDFKDIAEALLIDRSVNLRICLVNHILPLCQYFGVDRTNDIILPHLITYLNDSNYQLRLAFLSSIIDIGYFIGALAFEQYLLPLLFQTLGDHEQFVVLKVLEIFHFFVKERLINPAQEFNVLSVYKELLANSITLLLQPNEWIRQSVLYLILAISENLLYAERFCFLYPLIKSYLSYDISTLDWDTMYPCLSKPLSKQVYDTSITWLNNATNRSMFWKQTKFSAVLSNGKRKLISFTKDMGKSVYVSQANSSSTSDSKHLDIPLSPEDRQWILKLKAVGLEDKDLWKVFALKDHFLNLKRASAYASSNDQSEFELASKVNVPPKNIFFEVCYKSEPIANSSKVIESSYQPSETLSYSVYSAKESNSLVLPHQGKARASLQTVETNVLGEMEFNHESLNSRNKHHHIHLTNKKANMTHKVFSVNNQKLISATMKHNFNGSNPYILKYLQKIDFEPTINDVSEFGNVIKNYRESMPPGARELKIQGNLVAQINANSNANITEAFTKVAVCPTSEFFVTGSEYGNLKLWDTAKLDKNITGKNASAVVNLNLCITDIVFMPHRFVFAVSSMDGNIRIFRVHVTRGKNKKISKYSKIALIRSCKVEDGYPRSLSFVTTNSKTLCLTITSTCKIAAFDVITMNKEFSLQNPLYLGVPTTFIVSKSVSWLLLGTSDGILCLWDLRFHILVKAWRVIVDQVSKAKSAIRKLIVVSSPSKADQKGTSNTHFAMIGGSNESDITVWEIPSFECRQVFIANESTPRLKPYALQEVELNKEMSVEDILADLTVDQDQDTSRSNTALAYSAGAGGTNRENGYYITATQDSRVILWDLDNISKSVLLFTNGEVNFTKNQISLRFSVSYEKAVVGTKQKSNENIQGAVHDTITDLAIVSRPYNMVVAVERNGSIFVFK</sequence>
<dbReference type="GO" id="GO:0034272">
    <property type="term" value="C:phosphatidylinositol 3-kinase complex, class III, type II"/>
    <property type="evidence" value="ECO:0007669"/>
    <property type="project" value="TreeGrafter"/>
</dbReference>
<dbReference type="Pfam" id="PF22956">
    <property type="entry name" value="VPS15-like_hel"/>
    <property type="match status" value="1"/>
</dbReference>
<name>A0A1L0BA76_9ASCO</name>
<keyword evidence="4" id="KW-0808">Transferase</keyword>
<keyword evidence="2" id="KW-0723">Serine/threonine-protein kinase</keyword>
<dbReference type="EC" id="2.7.11.1" evidence="1"/>
<keyword evidence="7" id="KW-0418">Kinase</keyword>
<feature type="repeat" description="HEAT" evidence="9">
    <location>
        <begin position="624"/>
        <end position="662"/>
    </location>
</feature>
<dbReference type="GO" id="GO:0005524">
    <property type="term" value="F:ATP binding"/>
    <property type="evidence" value="ECO:0007669"/>
    <property type="project" value="InterPro"/>
</dbReference>
<dbReference type="InterPro" id="IPR055231">
    <property type="entry name" value="2AA_helical"/>
</dbReference>
<keyword evidence="6" id="KW-0547">Nucleotide-binding</keyword>
<keyword evidence="3" id="KW-0853">WD repeat</keyword>
<dbReference type="SUPFAM" id="SSF50978">
    <property type="entry name" value="WD40 repeat-like"/>
    <property type="match status" value="1"/>
</dbReference>
<dbReference type="InterPro" id="IPR011989">
    <property type="entry name" value="ARM-like"/>
</dbReference>
<dbReference type="InterPro" id="IPR045162">
    <property type="entry name" value="Vps15-like"/>
</dbReference>
<dbReference type="Proteomes" id="UP000182334">
    <property type="component" value="Chromosome I"/>
</dbReference>
<dbReference type="Gene3D" id="1.25.10.10">
    <property type="entry name" value="Leucine-rich Repeat Variant"/>
    <property type="match status" value="1"/>
</dbReference>
<dbReference type="Gene3D" id="2.130.10.10">
    <property type="entry name" value="YVTN repeat-like/Quinoprotein amine dehydrogenase"/>
    <property type="match status" value="2"/>
</dbReference>
<dbReference type="Pfam" id="PF00400">
    <property type="entry name" value="WD40"/>
    <property type="match status" value="1"/>
</dbReference>
<reference evidence="11 12" key="1">
    <citation type="submission" date="2016-10" db="EMBL/GenBank/DDBJ databases">
        <authorList>
            <person name="de Groot N.N."/>
        </authorList>
    </citation>
    <scope>NUCLEOTIDE SEQUENCE [LARGE SCALE GENOMIC DNA]</scope>
    <source>
        <strain evidence="11 12">CBS 141442</strain>
    </source>
</reference>
<dbReference type="GO" id="GO:0005770">
    <property type="term" value="C:late endosome"/>
    <property type="evidence" value="ECO:0007669"/>
    <property type="project" value="TreeGrafter"/>
</dbReference>
<gene>
    <name evidence="11" type="ORF">SAMEA4029010_CIC11G00000005884</name>
</gene>
<dbReference type="GO" id="GO:0071561">
    <property type="term" value="C:nucleus-vacuole junction"/>
    <property type="evidence" value="ECO:0007669"/>
    <property type="project" value="TreeGrafter"/>
</dbReference>
<dbReference type="PROSITE" id="PS50077">
    <property type="entry name" value="HEAT_REPEAT"/>
    <property type="match status" value="1"/>
</dbReference>
<dbReference type="SMART" id="SM00320">
    <property type="entry name" value="WD40"/>
    <property type="match status" value="4"/>
</dbReference>
<proteinExistence type="predicted"/>
<dbReference type="GO" id="GO:0016236">
    <property type="term" value="P:macroautophagy"/>
    <property type="evidence" value="ECO:0007669"/>
    <property type="project" value="InterPro"/>
</dbReference>
<evidence type="ECO:0000256" key="7">
    <source>
        <dbReference type="ARBA" id="ARBA00022777"/>
    </source>
</evidence>
<dbReference type="SUPFAM" id="SSF56112">
    <property type="entry name" value="Protein kinase-like (PK-like)"/>
    <property type="match status" value="1"/>
</dbReference>
<dbReference type="PANTHER" id="PTHR17583">
    <property type="entry name" value="PHOSPHOINOSITIDE 3-KINASE REGULATORY SUBUNIT 4"/>
    <property type="match status" value="1"/>
</dbReference>
<dbReference type="InterPro" id="IPR016024">
    <property type="entry name" value="ARM-type_fold"/>
</dbReference>
<dbReference type="InterPro" id="IPR015943">
    <property type="entry name" value="WD40/YVTN_repeat-like_dom_sf"/>
</dbReference>
<dbReference type="InterPro" id="IPR000719">
    <property type="entry name" value="Prot_kinase_dom"/>
</dbReference>
<dbReference type="EMBL" id="LT635756">
    <property type="protein sequence ID" value="SGZ47343.1"/>
    <property type="molecule type" value="Genomic_DNA"/>
</dbReference>
<keyword evidence="5" id="KW-0677">Repeat</keyword>
<keyword evidence="12" id="KW-1185">Reference proteome</keyword>
<dbReference type="SUPFAM" id="SSF48371">
    <property type="entry name" value="ARM repeat"/>
    <property type="match status" value="1"/>
</dbReference>
<accession>A0A1L0BA76</accession>
<dbReference type="GO" id="GO:0004674">
    <property type="term" value="F:protein serine/threonine kinase activity"/>
    <property type="evidence" value="ECO:0007669"/>
    <property type="project" value="UniProtKB-KW"/>
</dbReference>
<dbReference type="Pfam" id="PF00069">
    <property type="entry name" value="Pkinase"/>
    <property type="match status" value="1"/>
</dbReference>
<dbReference type="GO" id="GO:0034271">
    <property type="term" value="C:phosphatidylinositol 3-kinase complex, class III, type I"/>
    <property type="evidence" value="ECO:0007669"/>
    <property type="project" value="TreeGrafter"/>
</dbReference>
<organism evidence="11 12">
    <name type="scientific">Sungouiella intermedia</name>
    <dbReference type="NCBI Taxonomy" id="45354"/>
    <lineage>
        <taxon>Eukaryota</taxon>
        <taxon>Fungi</taxon>
        <taxon>Dikarya</taxon>
        <taxon>Ascomycota</taxon>
        <taxon>Saccharomycotina</taxon>
        <taxon>Pichiomycetes</taxon>
        <taxon>Metschnikowiaceae</taxon>
        <taxon>Sungouiella</taxon>
    </lineage>
</organism>
<dbReference type="PROSITE" id="PS50011">
    <property type="entry name" value="PROTEIN_KINASE_DOM"/>
    <property type="match status" value="1"/>
</dbReference>
<evidence type="ECO:0000256" key="1">
    <source>
        <dbReference type="ARBA" id="ARBA00012513"/>
    </source>
</evidence>
<dbReference type="OrthoDB" id="242910at2759"/>
<evidence type="ECO:0000313" key="12">
    <source>
        <dbReference type="Proteomes" id="UP000182334"/>
    </source>
</evidence>
<keyword evidence="8" id="KW-0067">ATP-binding</keyword>
<dbReference type="InterPro" id="IPR011009">
    <property type="entry name" value="Kinase-like_dom_sf"/>
</dbReference>
<dbReference type="SMART" id="SM00220">
    <property type="entry name" value="S_TKc"/>
    <property type="match status" value="1"/>
</dbReference>
<evidence type="ECO:0000256" key="5">
    <source>
        <dbReference type="ARBA" id="ARBA00022737"/>
    </source>
</evidence>
<dbReference type="InterPro" id="IPR036322">
    <property type="entry name" value="WD40_repeat_dom_sf"/>
</dbReference>
<dbReference type="GO" id="GO:0006623">
    <property type="term" value="P:protein targeting to vacuole"/>
    <property type="evidence" value="ECO:0007669"/>
    <property type="project" value="TreeGrafter"/>
</dbReference>
<protein>
    <recommendedName>
        <fullName evidence="1">non-specific serine/threonine protein kinase</fullName>
        <ecNumber evidence="1">2.7.11.1</ecNumber>
    </recommendedName>
</protein>
<evidence type="ECO:0000313" key="11">
    <source>
        <dbReference type="EMBL" id="SGZ47343.1"/>
    </source>
</evidence>
<evidence type="ECO:0000256" key="6">
    <source>
        <dbReference type="ARBA" id="ARBA00022741"/>
    </source>
</evidence>
<dbReference type="InterPro" id="IPR021133">
    <property type="entry name" value="HEAT_type_2"/>
</dbReference>
<evidence type="ECO:0000256" key="2">
    <source>
        <dbReference type="ARBA" id="ARBA00022527"/>
    </source>
</evidence>